<keyword evidence="2" id="KW-1185">Reference proteome</keyword>
<sequence>MHDAKSIQNILKAIQQGLSKGKLTFEDEDGALDMRPAGLLHLKVSASQEEASSRVNIRISWQDDKPKARKKNIRVRSE</sequence>
<dbReference type="STRING" id="1317117.ATO7_16320"/>
<comment type="caution">
    <text evidence="1">The sequence shown here is derived from an EMBL/GenBank/DDBJ whole genome shotgun (WGS) entry which is preliminary data.</text>
</comment>
<dbReference type="EMBL" id="AQQV01000006">
    <property type="protein sequence ID" value="ORE85065.1"/>
    <property type="molecule type" value="Genomic_DNA"/>
</dbReference>
<dbReference type="Proteomes" id="UP000192342">
    <property type="component" value="Unassembled WGS sequence"/>
</dbReference>
<organism evidence="1 2">
    <name type="scientific">Oceanococcus atlanticus</name>
    <dbReference type="NCBI Taxonomy" id="1317117"/>
    <lineage>
        <taxon>Bacteria</taxon>
        <taxon>Pseudomonadati</taxon>
        <taxon>Pseudomonadota</taxon>
        <taxon>Gammaproteobacteria</taxon>
        <taxon>Chromatiales</taxon>
        <taxon>Oceanococcaceae</taxon>
        <taxon>Oceanococcus</taxon>
    </lineage>
</organism>
<protein>
    <recommendedName>
        <fullName evidence="3">Amphi-Trp domain-containing protein</fullName>
    </recommendedName>
</protein>
<evidence type="ECO:0000313" key="2">
    <source>
        <dbReference type="Proteomes" id="UP000192342"/>
    </source>
</evidence>
<accession>A0A1Y1S9W1</accession>
<name>A0A1Y1S9W1_9GAMM</name>
<evidence type="ECO:0008006" key="3">
    <source>
        <dbReference type="Google" id="ProtNLM"/>
    </source>
</evidence>
<proteinExistence type="predicted"/>
<evidence type="ECO:0000313" key="1">
    <source>
        <dbReference type="EMBL" id="ORE85065.1"/>
    </source>
</evidence>
<reference evidence="1 2" key="1">
    <citation type="submission" date="2013-04" db="EMBL/GenBank/DDBJ databases">
        <title>Oceanococcus atlanticus 22II-S10r2 Genome Sequencing.</title>
        <authorList>
            <person name="Lai Q."/>
            <person name="Li G."/>
            <person name="Shao Z."/>
        </authorList>
    </citation>
    <scope>NUCLEOTIDE SEQUENCE [LARGE SCALE GENOMIC DNA]</scope>
    <source>
        <strain evidence="1 2">22II-S10r2</strain>
    </source>
</reference>
<gene>
    <name evidence="1" type="ORF">ATO7_16320</name>
</gene>
<dbReference type="NCBIfam" id="TIGR04354">
    <property type="entry name" value="amphi-Trp"/>
    <property type="match status" value="1"/>
</dbReference>
<dbReference type="InterPro" id="IPR027598">
    <property type="entry name" value="Amphi-Trp_dom"/>
</dbReference>
<dbReference type="AlphaFoldDB" id="A0A1Y1S9W1"/>